<sequence>MSGFNLSDWAIRNRSVTIFIMLAVLAAGVSSFYKLGRAEDPPFTFRTMVVKAIWPGATLDETIAQVTERLERTLQEVPNLDNLRSFTRAGTTTIFVDLVGSAQGRDVSDTWYEVRKKVGDMRHTLPQGIVGPFFNDEFGDTFGIIYAFTADGFTHRELRDAVEDARSQLLTVPDVSKIDILGAQDEVIYIDFSAERLAGLGFDPGTLIAALRAQNIVSPAGILRTSDESIALRVSGAFGSERDLAEVTFAVGERMLRLRDIADVRRGFADPPQPMFRINGEPAIGLAIAMRDGGDTLALGRNVANAIADIRAELPHGIEPRLVADQPLTVDLAINEFTTSLWQAIGIVLVISFVALGARAGTVVAIAIPLTLAVVFPMMDIVDIDLQRVSLGALIIALALMVDDAMTTIDAMSRRLALGDDRASAATYAYTHLSKAMLIGTLVTIAGFVPIGFAQSSAGEYTFSIFAVVGIALIASWLVAMVFAPLIGMTLLRPPKAGANDKPSRTVAIYRGFLTLAMRARWFTIALTLAIFVVAIVALGQVPRQFFPSSDRPELLVNLQLPQNASIHATERLVNEFEQILREDPDFAPEIERWSTYIGQGAIRFYLPLDVQLANPFFAQSVIVTNDIEARERLQPRLEQLLAERFPEVVGRVSPLELGPPVGWPLQYRVVGPDPTELREIAMQLADLVADHPGSRRVNFDWMEPERELHIRIDQEQARQLGLSSQAVSTALNANISGTGITQVRDDIYLVDVVARELGGQSLSVETLRSLPVSLPNGRTIPLSQFAVFEYGQDYPLVWRRDRVPTLTVQADVTPGMLPETVVADLTDPIAELNATLPAGYRIELGGAVEESTESQASVFAVVPVMILLMLSLLIFQLKSFARLFMVLSLVPLGLIGVVGALLASGKPLGFVAILGILALVGMIAKNAVILIDQIEAERAAGKTVWDAVVEASLSRFRPIMLTALSTILGMIPIAPTVFWGSMAFAIMGGLAVASLLTLVFLPTLYVTWFGGVAPSRDATGPEPHASGA</sequence>
<feature type="transmembrane region" description="Helical" evidence="1">
    <location>
        <begin position="857"/>
        <end position="876"/>
    </location>
</feature>
<feature type="transmembrane region" description="Helical" evidence="1">
    <location>
        <begin position="985"/>
        <end position="1007"/>
    </location>
</feature>
<feature type="transmembrane region" description="Helical" evidence="1">
    <location>
        <begin position="433"/>
        <end position="453"/>
    </location>
</feature>
<dbReference type="EMBL" id="FNNZ01000030">
    <property type="protein sequence ID" value="SDX48836.1"/>
    <property type="molecule type" value="Genomic_DNA"/>
</dbReference>
<feature type="transmembrane region" description="Helical" evidence="1">
    <location>
        <begin position="465"/>
        <end position="492"/>
    </location>
</feature>
<dbReference type="PANTHER" id="PTHR32063:SF64">
    <property type="entry name" value="ACRB_ACRD_ACRF FAMILY PROTEIN"/>
    <property type="match status" value="1"/>
</dbReference>
<dbReference type="Gene3D" id="1.20.1640.10">
    <property type="entry name" value="Multidrug efflux transporter AcrB transmembrane domain"/>
    <property type="match status" value="2"/>
</dbReference>
<gene>
    <name evidence="2" type="ORF">SAMN05421783_1304</name>
</gene>
<dbReference type="Pfam" id="PF00873">
    <property type="entry name" value="ACR_tran"/>
    <property type="match status" value="1"/>
</dbReference>
<dbReference type="AlphaFoldDB" id="A0A1H3C404"/>
<dbReference type="STRING" id="1058.SAMN05421783_1304"/>
<protein>
    <submittedName>
        <fullName evidence="2">Multidrug efflux pump subunit AcrB</fullName>
    </submittedName>
</protein>
<dbReference type="SUPFAM" id="SSF82693">
    <property type="entry name" value="Multidrug efflux transporter AcrB pore domain, PN1, PN2, PC1 and PC2 subdomains"/>
    <property type="match status" value="2"/>
</dbReference>
<accession>A0A1H3C404</accession>
<evidence type="ECO:0000313" key="3">
    <source>
        <dbReference type="Proteomes" id="UP000198816"/>
    </source>
</evidence>
<organism evidence="2 3">
    <name type="scientific">Thiocapsa roseopersicina</name>
    <dbReference type="NCBI Taxonomy" id="1058"/>
    <lineage>
        <taxon>Bacteria</taxon>
        <taxon>Pseudomonadati</taxon>
        <taxon>Pseudomonadota</taxon>
        <taxon>Gammaproteobacteria</taxon>
        <taxon>Chromatiales</taxon>
        <taxon>Chromatiaceae</taxon>
        <taxon>Thiocapsa</taxon>
    </lineage>
</organism>
<dbReference type="SUPFAM" id="SSF82714">
    <property type="entry name" value="Multidrug efflux transporter AcrB TolC docking domain, DN and DC subdomains"/>
    <property type="match status" value="2"/>
</dbReference>
<dbReference type="SUPFAM" id="SSF82866">
    <property type="entry name" value="Multidrug efflux transporter AcrB transmembrane domain"/>
    <property type="match status" value="2"/>
</dbReference>
<dbReference type="InterPro" id="IPR027463">
    <property type="entry name" value="AcrB_DN_DC_subdom"/>
</dbReference>
<evidence type="ECO:0000313" key="2">
    <source>
        <dbReference type="EMBL" id="SDX48836.1"/>
    </source>
</evidence>
<dbReference type="PRINTS" id="PR00702">
    <property type="entry name" value="ACRIFLAVINRP"/>
</dbReference>
<dbReference type="RefSeq" id="WP_093037211.1">
    <property type="nucleotide sequence ID" value="NZ_FNNZ01000030.1"/>
</dbReference>
<dbReference type="GO" id="GO:0005886">
    <property type="term" value="C:plasma membrane"/>
    <property type="evidence" value="ECO:0007669"/>
    <property type="project" value="TreeGrafter"/>
</dbReference>
<feature type="transmembrane region" description="Helical" evidence="1">
    <location>
        <begin position="909"/>
        <end position="929"/>
    </location>
</feature>
<dbReference type="Proteomes" id="UP000198816">
    <property type="component" value="Unassembled WGS sequence"/>
</dbReference>
<dbReference type="Gene3D" id="3.30.70.1440">
    <property type="entry name" value="Multidrug efflux transporter AcrB pore domain"/>
    <property type="match status" value="1"/>
</dbReference>
<feature type="transmembrane region" description="Helical" evidence="1">
    <location>
        <begin position="960"/>
        <end position="979"/>
    </location>
</feature>
<dbReference type="InterPro" id="IPR001036">
    <property type="entry name" value="Acrflvin-R"/>
</dbReference>
<keyword evidence="1" id="KW-0812">Transmembrane</keyword>
<dbReference type="GO" id="GO:0042910">
    <property type="term" value="F:xenobiotic transmembrane transporter activity"/>
    <property type="evidence" value="ECO:0007669"/>
    <property type="project" value="TreeGrafter"/>
</dbReference>
<keyword evidence="1" id="KW-1133">Transmembrane helix</keyword>
<evidence type="ECO:0000256" key="1">
    <source>
        <dbReference type="SAM" id="Phobius"/>
    </source>
</evidence>
<dbReference type="OrthoDB" id="9757940at2"/>
<proteinExistence type="predicted"/>
<dbReference type="Gene3D" id="3.30.2090.10">
    <property type="entry name" value="Multidrug efflux transporter AcrB TolC docking domain, DN and DC subdomains"/>
    <property type="match status" value="2"/>
</dbReference>
<dbReference type="Gene3D" id="3.30.70.1430">
    <property type="entry name" value="Multidrug efflux transporter AcrB pore domain"/>
    <property type="match status" value="2"/>
</dbReference>
<reference evidence="3" key="1">
    <citation type="submission" date="2016-10" db="EMBL/GenBank/DDBJ databases">
        <authorList>
            <person name="Varghese N."/>
            <person name="Submissions S."/>
        </authorList>
    </citation>
    <scope>NUCLEOTIDE SEQUENCE [LARGE SCALE GENOMIC DNA]</scope>
    <source>
        <strain evidence="3">DSM 217</strain>
    </source>
</reference>
<dbReference type="PANTHER" id="PTHR32063">
    <property type="match status" value="1"/>
</dbReference>
<feature type="transmembrane region" description="Helical" evidence="1">
    <location>
        <begin position="883"/>
        <end position="903"/>
    </location>
</feature>
<name>A0A1H3C404_THIRO</name>
<keyword evidence="1" id="KW-0472">Membrane</keyword>
<keyword evidence="3" id="KW-1185">Reference proteome</keyword>
<dbReference type="Gene3D" id="3.30.70.1320">
    <property type="entry name" value="Multidrug efflux transporter AcrB pore domain like"/>
    <property type="match status" value="1"/>
</dbReference>
<feature type="transmembrane region" description="Helical" evidence="1">
    <location>
        <begin position="391"/>
        <end position="412"/>
    </location>
</feature>
<feature type="transmembrane region" description="Helical" evidence="1">
    <location>
        <begin position="520"/>
        <end position="540"/>
    </location>
</feature>